<evidence type="ECO:0000256" key="1">
    <source>
        <dbReference type="ARBA" id="ARBA00010088"/>
    </source>
</evidence>
<dbReference type="InterPro" id="IPR000073">
    <property type="entry name" value="AB_hydrolase_1"/>
</dbReference>
<dbReference type="EMBL" id="BIFS01000002">
    <property type="protein sequence ID" value="GCE23629.1"/>
    <property type="molecule type" value="Genomic_DNA"/>
</dbReference>
<dbReference type="OrthoDB" id="9780765at2"/>
<keyword evidence="2" id="KW-0058">Aromatic hydrocarbons catabolism</keyword>
<accession>A0A402AX34</accession>
<dbReference type="RefSeq" id="WP_126557022.1">
    <property type="nucleotide sequence ID" value="NZ_BIFS01000002.1"/>
</dbReference>
<dbReference type="PANTHER" id="PTHR21661">
    <property type="entry name" value="EPOXIDE HYDROLASE 1-RELATED"/>
    <property type="match status" value="1"/>
</dbReference>
<evidence type="ECO:0000256" key="3">
    <source>
        <dbReference type="ARBA" id="ARBA00022801"/>
    </source>
</evidence>
<dbReference type="PRINTS" id="PR00111">
    <property type="entry name" value="ABHYDROLASE"/>
</dbReference>
<comment type="caution">
    <text evidence="6">The sequence shown here is derived from an EMBL/GenBank/DDBJ whole genome shotgun (WGS) entry which is preliminary data.</text>
</comment>
<comment type="similarity">
    <text evidence="1">Belongs to the peptidase S33 family.</text>
</comment>
<name>A0A402AX34_9CHLR</name>
<dbReference type="SUPFAM" id="SSF53474">
    <property type="entry name" value="alpha/beta-Hydrolases"/>
    <property type="match status" value="1"/>
</dbReference>
<dbReference type="GO" id="GO:0004301">
    <property type="term" value="F:epoxide hydrolase activity"/>
    <property type="evidence" value="ECO:0007669"/>
    <property type="project" value="TreeGrafter"/>
</dbReference>
<dbReference type="PRINTS" id="PR00412">
    <property type="entry name" value="EPOXHYDRLASE"/>
</dbReference>
<dbReference type="GO" id="GO:0097176">
    <property type="term" value="P:epoxide metabolic process"/>
    <property type="evidence" value="ECO:0007669"/>
    <property type="project" value="TreeGrafter"/>
</dbReference>
<dbReference type="Pfam" id="PF06441">
    <property type="entry name" value="EHN"/>
    <property type="match status" value="1"/>
</dbReference>
<organism evidence="6 7">
    <name type="scientific">Dictyobacter kobayashii</name>
    <dbReference type="NCBI Taxonomy" id="2014872"/>
    <lineage>
        <taxon>Bacteria</taxon>
        <taxon>Bacillati</taxon>
        <taxon>Chloroflexota</taxon>
        <taxon>Ktedonobacteria</taxon>
        <taxon>Ktedonobacterales</taxon>
        <taxon>Dictyobacteraceae</taxon>
        <taxon>Dictyobacter</taxon>
    </lineage>
</organism>
<evidence type="ECO:0000256" key="4">
    <source>
        <dbReference type="PIRSR" id="PIRSR001112-1"/>
    </source>
</evidence>
<dbReference type="InterPro" id="IPR029058">
    <property type="entry name" value="AB_hydrolase_fold"/>
</dbReference>
<dbReference type="PIRSF" id="PIRSF001112">
    <property type="entry name" value="Epoxide_hydrolase"/>
    <property type="match status" value="1"/>
</dbReference>
<feature type="active site" description="Proton donor" evidence="4">
    <location>
        <position position="305"/>
    </location>
</feature>
<protein>
    <submittedName>
        <fullName evidence="6">Multidrug MFS transporter</fullName>
    </submittedName>
</protein>
<feature type="active site" description="Nucleophile" evidence="4">
    <location>
        <position position="178"/>
    </location>
</feature>
<dbReference type="Gene3D" id="3.40.50.1820">
    <property type="entry name" value="alpha/beta hydrolase"/>
    <property type="match status" value="1"/>
</dbReference>
<dbReference type="InterPro" id="IPR000639">
    <property type="entry name" value="Epox_hydrolase-like"/>
</dbReference>
<dbReference type="InterPro" id="IPR010497">
    <property type="entry name" value="Epoxide_hydro_N"/>
</dbReference>
<keyword evidence="3" id="KW-0378">Hydrolase</keyword>
<sequence length="385" mass="43873">MQKYPFRIAIPQAVLDDLKMRLEHTRWPDEIENAGWDYGANRKYLRSLVNYWQYEFDWRVQEAQLNQWAHFRADISGLSIHFIYERGHGPKPLPLIITHGWPGSFFEMYKLLPLLTNPAAHGSDPADAFDVIVPSLPGFGFSDRPGTRGISNIQVAELWASLMKDVLGYVRFAAAGGDIGAGVTQRLALKYPERLIGMHLNYLGTSTIPIDPTELSDAEKQYLREIEQWSMNEGAYSKLHATKPQTLAYALNDSPVGLAAWIVEKFRAWSDCEGEVERRFSKDELLTNIMLYWATETISSSIRIYYENTHALSPLKPGQHIEVPAGIACFPKEISQPPREWAERTLRVHRWTQMPSGGHFAALEEPALLAEELRAFFRPFRGNVV</sequence>
<feature type="active site" description="Proton acceptor" evidence="4">
    <location>
        <position position="359"/>
    </location>
</feature>
<dbReference type="PANTHER" id="PTHR21661:SF35">
    <property type="entry name" value="EPOXIDE HYDROLASE"/>
    <property type="match status" value="1"/>
</dbReference>
<evidence type="ECO:0000256" key="2">
    <source>
        <dbReference type="ARBA" id="ARBA00022797"/>
    </source>
</evidence>
<dbReference type="Proteomes" id="UP000287188">
    <property type="component" value="Unassembled WGS sequence"/>
</dbReference>
<feature type="domain" description="Epoxide hydrolase N-terminal" evidence="5">
    <location>
        <begin position="5"/>
        <end position="108"/>
    </location>
</feature>
<evidence type="ECO:0000313" key="7">
    <source>
        <dbReference type="Proteomes" id="UP000287188"/>
    </source>
</evidence>
<dbReference type="AlphaFoldDB" id="A0A402AX34"/>
<keyword evidence="7" id="KW-1185">Reference proteome</keyword>
<evidence type="ECO:0000259" key="5">
    <source>
        <dbReference type="Pfam" id="PF06441"/>
    </source>
</evidence>
<proteinExistence type="inferred from homology"/>
<dbReference type="InterPro" id="IPR016292">
    <property type="entry name" value="Epoxide_hydrolase"/>
</dbReference>
<gene>
    <name evidence="6" type="ORF">KDK_74290</name>
</gene>
<reference evidence="7" key="1">
    <citation type="submission" date="2018-12" db="EMBL/GenBank/DDBJ databases">
        <title>Tengunoibacter tsumagoiensis gen. nov., sp. nov., Dictyobacter kobayashii sp. nov., D. alpinus sp. nov., and D. joshuensis sp. nov. and description of Dictyobacteraceae fam. nov. within the order Ktedonobacterales isolated from Tengu-no-mugimeshi.</title>
        <authorList>
            <person name="Wang C.M."/>
            <person name="Zheng Y."/>
            <person name="Sakai Y."/>
            <person name="Toyoda A."/>
            <person name="Minakuchi Y."/>
            <person name="Abe K."/>
            <person name="Yokota A."/>
            <person name="Yabe S."/>
        </authorList>
    </citation>
    <scope>NUCLEOTIDE SEQUENCE [LARGE SCALE GENOMIC DNA]</scope>
    <source>
        <strain evidence="7">Uno11</strain>
    </source>
</reference>
<evidence type="ECO:0000313" key="6">
    <source>
        <dbReference type="EMBL" id="GCE23629.1"/>
    </source>
</evidence>